<dbReference type="PANTHER" id="PTHR21301">
    <property type="entry name" value="REVERSE TRANSCRIPTASE"/>
    <property type="match status" value="1"/>
</dbReference>
<gene>
    <name evidence="1" type="ORF">DILT_LOCUS3281</name>
</gene>
<evidence type="ECO:0000313" key="1">
    <source>
        <dbReference type="EMBL" id="VDK81850.1"/>
    </source>
</evidence>
<dbReference type="EMBL" id="UYRU01043408">
    <property type="protein sequence ID" value="VDK81850.1"/>
    <property type="molecule type" value="Genomic_DNA"/>
</dbReference>
<dbReference type="InterPro" id="IPR007720">
    <property type="entry name" value="PigQ/GPI1"/>
</dbReference>
<name>A0A3P6TS15_DIBLA</name>
<protein>
    <submittedName>
        <fullName evidence="1">Uncharacterized protein</fullName>
    </submittedName>
</protein>
<evidence type="ECO:0000313" key="2">
    <source>
        <dbReference type="Proteomes" id="UP000281553"/>
    </source>
</evidence>
<dbReference type="Pfam" id="PF05024">
    <property type="entry name" value="Gpi1"/>
    <property type="match status" value="1"/>
</dbReference>
<dbReference type="OrthoDB" id="6782675at2759"/>
<dbReference type="GO" id="GO:0006506">
    <property type="term" value="P:GPI anchor biosynthetic process"/>
    <property type="evidence" value="ECO:0007669"/>
    <property type="project" value="InterPro"/>
</dbReference>
<organism evidence="1 2">
    <name type="scientific">Dibothriocephalus latus</name>
    <name type="common">Fish tapeworm</name>
    <name type="synonym">Diphyllobothrium latum</name>
    <dbReference type="NCBI Taxonomy" id="60516"/>
    <lineage>
        <taxon>Eukaryota</taxon>
        <taxon>Metazoa</taxon>
        <taxon>Spiralia</taxon>
        <taxon>Lophotrochozoa</taxon>
        <taxon>Platyhelminthes</taxon>
        <taxon>Cestoda</taxon>
        <taxon>Eucestoda</taxon>
        <taxon>Diphyllobothriidea</taxon>
        <taxon>Diphyllobothriidae</taxon>
        <taxon>Dibothriocephalus</taxon>
    </lineage>
</organism>
<proteinExistence type="predicted"/>
<dbReference type="GO" id="GO:0016020">
    <property type="term" value="C:membrane"/>
    <property type="evidence" value="ECO:0007669"/>
    <property type="project" value="InterPro"/>
</dbReference>
<keyword evidence="2" id="KW-1185">Reference proteome</keyword>
<dbReference type="AlphaFoldDB" id="A0A3P6TS15"/>
<reference evidence="1 2" key="1">
    <citation type="submission" date="2018-11" db="EMBL/GenBank/DDBJ databases">
        <authorList>
            <consortium name="Pathogen Informatics"/>
        </authorList>
    </citation>
    <scope>NUCLEOTIDE SEQUENCE [LARGE SCALE GENOMIC DNA]</scope>
</reference>
<accession>A0A3P6TS15</accession>
<sequence>MWQIGQQETCPTSGPYQEAPSQIIRAFLGVSLQAWKSGCLFELPLAGTEFFASELTRLLAWLGSAEPAGLKINRHLSTLMSRFFLSHVAAWKAYVDSLIGVFVLGANRIYAVAHHLSVTYSSFSVLLSTTPIMNREDYCEKAKALLDDREFYRPAQTSEAKAVSNQLNKLLGEFEHRDVLTENERRLMKPTDTALTRFYGLPKIHKPNFPLRPIVAFKGSLTYNLTKWMYSKLKFLQDNSGASASKFLADLHGRRIQSEEMMVSFYVTSLFASIPPGLALDVLRRKLEELYDETQSSLKIEHLMRLFEFLQKKFFTFAGATYEQIKGTLMDSPISGLIAELVLQELEKIAFSQQLPIFWRQEHAAEFS</sequence>
<dbReference type="Proteomes" id="UP000281553">
    <property type="component" value="Unassembled WGS sequence"/>
</dbReference>
<dbReference type="PANTHER" id="PTHR21301:SF10">
    <property type="entry name" value="REVERSE TRANSCRIPTASE DOMAIN-CONTAINING PROTEIN"/>
    <property type="match status" value="1"/>
</dbReference>